<evidence type="ECO:0000313" key="1">
    <source>
        <dbReference type="EMBL" id="QLG87515.1"/>
    </source>
</evidence>
<sequence>MQTHLIAPSELIPSISARLNFSPPSGQYSIHPLESQTDTPSPGSNLLLIQAPNAAYACELKQRSHNLVDAFIIPAPLAPYYGFITLVSGDIASLNLHAPILNSLSPISNGWLHCGNIGAASFMHQLWQALLTPQGTNVFLAWDGVAPTSTGNTNFTLTQPDILDQLAKFLAQQQLQTQTLASLARRYLLEHPPSQFIAHHPQTTQLFPFLPQNEASPVHQLASLLAQY</sequence>
<name>A0A7H9BG06_9NEIS</name>
<proteinExistence type="predicted"/>
<dbReference type="KEGG" id="chiz:HQ393_04195"/>
<accession>A0A7H9BG06</accession>
<dbReference type="EMBL" id="CP058627">
    <property type="protein sequence ID" value="QLG87515.1"/>
    <property type="molecule type" value="Genomic_DNA"/>
</dbReference>
<dbReference type="Proteomes" id="UP000509597">
    <property type="component" value="Chromosome"/>
</dbReference>
<evidence type="ECO:0000313" key="2">
    <source>
        <dbReference type="Proteomes" id="UP000509597"/>
    </source>
</evidence>
<protein>
    <submittedName>
        <fullName evidence="1">Uncharacterized protein</fullName>
    </submittedName>
</protein>
<dbReference type="AlphaFoldDB" id="A0A7H9BG06"/>
<dbReference type="RefSeq" id="WP_179357598.1">
    <property type="nucleotide sequence ID" value="NZ_CP058627.1"/>
</dbReference>
<reference evidence="1 2" key="1">
    <citation type="submission" date="2020-07" db="EMBL/GenBank/DDBJ databases">
        <title>Complete genome sequence of Chitinibacter sp. 2T18.</title>
        <authorList>
            <person name="Bae J.-W."/>
            <person name="Choi J.-W."/>
        </authorList>
    </citation>
    <scope>NUCLEOTIDE SEQUENCE [LARGE SCALE GENOMIC DNA]</scope>
    <source>
        <strain evidence="1 2">2T18</strain>
    </source>
</reference>
<gene>
    <name evidence="1" type="ORF">HQ393_04195</name>
</gene>
<organism evidence="1 2">
    <name type="scientific">Chitinibacter bivalviorum</name>
    <dbReference type="NCBI Taxonomy" id="2739434"/>
    <lineage>
        <taxon>Bacteria</taxon>
        <taxon>Pseudomonadati</taxon>
        <taxon>Pseudomonadota</taxon>
        <taxon>Betaproteobacteria</taxon>
        <taxon>Neisseriales</taxon>
        <taxon>Chitinibacteraceae</taxon>
        <taxon>Chitinibacter</taxon>
    </lineage>
</organism>
<keyword evidence="2" id="KW-1185">Reference proteome</keyword>